<dbReference type="InterPro" id="IPR007373">
    <property type="entry name" value="Thiamin_PyroPKinase_B1-bd"/>
</dbReference>
<dbReference type="AlphaFoldDB" id="A0A4R0PAB3"/>
<evidence type="ECO:0000256" key="5">
    <source>
        <dbReference type="NCBIfam" id="TIGR01378"/>
    </source>
</evidence>
<dbReference type="CDD" id="cd07995">
    <property type="entry name" value="TPK"/>
    <property type="match status" value="1"/>
</dbReference>
<dbReference type="GO" id="GO:0006772">
    <property type="term" value="P:thiamine metabolic process"/>
    <property type="evidence" value="ECO:0007669"/>
    <property type="project" value="UniProtKB-UniRule"/>
</dbReference>
<accession>A0A4R0PAB3</accession>
<dbReference type="InterPro" id="IPR053149">
    <property type="entry name" value="TPK"/>
</dbReference>
<keyword evidence="4" id="KW-0067">ATP-binding</keyword>
<dbReference type="NCBIfam" id="TIGR01378">
    <property type="entry name" value="thi_PPkinase"/>
    <property type="match status" value="1"/>
</dbReference>
<evidence type="ECO:0000256" key="2">
    <source>
        <dbReference type="ARBA" id="ARBA00022741"/>
    </source>
</evidence>
<sequence>MSVDQKHFAILLDGALRVTERVMAQLRGRRVLAADGGIRHAAALGISPELWLGDFDSTDGLLAQKYPDAPRAPYPADKPRSDGEIAIRHALDQGATDLLLVGALGGDRSDHAFFNLSVAATIARNEAVRVVMTSGAEEAVPLLPGKKTSPDWQEGTIFSVLCFTQVGGLTIENAKWPLDRVDVPFGSTLTLSNIAGSDLEILLASGCGIAIAQVE</sequence>
<keyword evidence="3 7" id="KW-0418">Kinase</keyword>
<dbReference type="Pfam" id="PF04263">
    <property type="entry name" value="TPK_catalytic"/>
    <property type="match status" value="1"/>
</dbReference>
<comment type="caution">
    <text evidence="7">The sequence shown here is derived from an EMBL/GenBank/DDBJ whole genome shotgun (WGS) entry which is preliminary data.</text>
</comment>
<dbReference type="Proteomes" id="UP000291301">
    <property type="component" value="Unassembled WGS sequence"/>
</dbReference>
<dbReference type="GO" id="GO:0005524">
    <property type="term" value="F:ATP binding"/>
    <property type="evidence" value="ECO:0007669"/>
    <property type="project" value="UniProtKB-KW"/>
</dbReference>
<keyword evidence="2" id="KW-0547">Nucleotide-binding</keyword>
<dbReference type="GO" id="GO:0030975">
    <property type="term" value="F:thiamine binding"/>
    <property type="evidence" value="ECO:0007669"/>
    <property type="project" value="InterPro"/>
</dbReference>
<organism evidence="7 8">
    <name type="scientific">Oricola cellulosilytica</name>
    <dbReference type="NCBI Taxonomy" id="1429082"/>
    <lineage>
        <taxon>Bacteria</taxon>
        <taxon>Pseudomonadati</taxon>
        <taxon>Pseudomonadota</taxon>
        <taxon>Alphaproteobacteria</taxon>
        <taxon>Hyphomicrobiales</taxon>
        <taxon>Ahrensiaceae</taxon>
        <taxon>Oricola</taxon>
    </lineage>
</organism>
<keyword evidence="1 7" id="KW-0808">Transferase</keyword>
<evidence type="ECO:0000313" key="7">
    <source>
        <dbReference type="EMBL" id="TCD13865.1"/>
    </source>
</evidence>
<feature type="domain" description="Thiamin pyrophosphokinase thiamin-binding" evidence="6">
    <location>
        <begin position="145"/>
        <end position="209"/>
    </location>
</feature>
<dbReference type="EMBL" id="SJST01000004">
    <property type="protein sequence ID" value="TCD13865.1"/>
    <property type="molecule type" value="Genomic_DNA"/>
</dbReference>
<evidence type="ECO:0000259" key="6">
    <source>
        <dbReference type="SMART" id="SM00983"/>
    </source>
</evidence>
<dbReference type="GO" id="GO:0004788">
    <property type="term" value="F:thiamine diphosphokinase activity"/>
    <property type="evidence" value="ECO:0007669"/>
    <property type="project" value="UniProtKB-UniRule"/>
</dbReference>
<keyword evidence="8" id="KW-1185">Reference proteome</keyword>
<evidence type="ECO:0000256" key="1">
    <source>
        <dbReference type="ARBA" id="ARBA00022679"/>
    </source>
</evidence>
<dbReference type="GO" id="GO:0016301">
    <property type="term" value="F:kinase activity"/>
    <property type="evidence" value="ECO:0007669"/>
    <property type="project" value="UniProtKB-KW"/>
</dbReference>
<dbReference type="OrthoDB" id="9804377at2"/>
<protein>
    <recommendedName>
        <fullName evidence="5">Thiamine diphosphokinase</fullName>
        <ecNumber evidence="5">2.7.6.2</ecNumber>
    </recommendedName>
</protein>
<dbReference type="EC" id="2.7.6.2" evidence="5"/>
<dbReference type="PANTHER" id="PTHR41299:SF1">
    <property type="entry name" value="THIAMINE PYROPHOSPHOKINASE"/>
    <property type="match status" value="1"/>
</dbReference>
<name>A0A4R0PAB3_9HYPH</name>
<dbReference type="PANTHER" id="PTHR41299">
    <property type="entry name" value="THIAMINE PYROPHOSPHOKINASE"/>
    <property type="match status" value="1"/>
</dbReference>
<dbReference type="GO" id="GO:0009229">
    <property type="term" value="P:thiamine diphosphate biosynthetic process"/>
    <property type="evidence" value="ECO:0007669"/>
    <property type="project" value="InterPro"/>
</dbReference>
<dbReference type="Pfam" id="PF04265">
    <property type="entry name" value="TPK_B1_binding"/>
    <property type="match status" value="1"/>
</dbReference>
<dbReference type="SUPFAM" id="SSF63999">
    <property type="entry name" value="Thiamin pyrophosphokinase, catalytic domain"/>
    <property type="match status" value="1"/>
</dbReference>
<evidence type="ECO:0000256" key="3">
    <source>
        <dbReference type="ARBA" id="ARBA00022777"/>
    </source>
</evidence>
<evidence type="ECO:0000256" key="4">
    <source>
        <dbReference type="ARBA" id="ARBA00022840"/>
    </source>
</evidence>
<dbReference type="InterPro" id="IPR036759">
    <property type="entry name" value="TPK_catalytic_sf"/>
</dbReference>
<dbReference type="InterPro" id="IPR007371">
    <property type="entry name" value="TPK_catalytic"/>
</dbReference>
<dbReference type="Gene3D" id="3.40.50.10240">
    <property type="entry name" value="Thiamin pyrophosphokinase, catalytic domain"/>
    <property type="match status" value="1"/>
</dbReference>
<proteinExistence type="predicted"/>
<gene>
    <name evidence="7" type="ORF">E0D97_12270</name>
</gene>
<dbReference type="SMART" id="SM00983">
    <property type="entry name" value="TPK_B1_binding"/>
    <property type="match status" value="1"/>
</dbReference>
<dbReference type="InterPro" id="IPR006282">
    <property type="entry name" value="Thi_PPkinase"/>
</dbReference>
<dbReference type="RefSeq" id="WP_131569301.1">
    <property type="nucleotide sequence ID" value="NZ_JAINFK010000003.1"/>
</dbReference>
<evidence type="ECO:0000313" key="8">
    <source>
        <dbReference type="Proteomes" id="UP000291301"/>
    </source>
</evidence>
<reference evidence="7 8" key="1">
    <citation type="journal article" date="2015" name="Antonie Van Leeuwenhoek">
        <title>Oricola cellulosilytica gen. nov., sp. nov., a cellulose-degrading bacterium of the family Phyllobacteriaceae isolated from surface seashore water, and emended descriptions of Mesorhizobium loti and Phyllobacterium myrsinacearum.</title>
        <authorList>
            <person name="Hameed A."/>
            <person name="Shahina M."/>
            <person name="Lai W.A."/>
            <person name="Lin S.Y."/>
            <person name="Young L.S."/>
            <person name="Liu Y.C."/>
            <person name="Hsu Y.H."/>
            <person name="Young C.C."/>
        </authorList>
    </citation>
    <scope>NUCLEOTIDE SEQUENCE [LARGE SCALE GENOMIC DNA]</scope>
    <source>
        <strain evidence="7 8">KCTC 52183</strain>
    </source>
</reference>